<feature type="compositionally biased region" description="Basic and acidic residues" evidence="1">
    <location>
        <begin position="339"/>
        <end position="349"/>
    </location>
</feature>
<dbReference type="InterPro" id="IPR029058">
    <property type="entry name" value="AB_hydrolase_fold"/>
</dbReference>
<dbReference type="EMBL" id="BAABCM010000012">
    <property type="protein sequence ID" value="GAA3839911.1"/>
    <property type="molecule type" value="Genomic_DNA"/>
</dbReference>
<dbReference type="SUPFAM" id="SSF53474">
    <property type="entry name" value="alpha/beta-Hydrolases"/>
    <property type="match status" value="1"/>
</dbReference>
<evidence type="ECO:0000259" key="2">
    <source>
        <dbReference type="Pfam" id="PF00561"/>
    </source>
</evidence>
<proteinExistence type="predicted"/>
<dbReference type="InterPro" id="IPR000073">
    <property type="entry name" value="AB_hydrolase_1"/>
</dbReference>
<sequence>MVRRVVSRDGTRIAVAEAGDPAAPTVVCVHGYPDDRSVWDGVAARLAERFHVVTYDVRGAGESDRPPRRDGYALDRLTEDLAAVLDEVSPDRPAHLVAHDWGSIQSWHAVTGDRLRGRIASFTSISGPSLDHAGHWFRTRLRRPSGWGPALRQLVHSSYIVFFQIPLVPELSWRSGVGRRVLRRLSGSAAGRPAVADAVHGLELYRANVGMRLSRPRPRPAEVPVQVLAPLGDPYVTPALQTDVARWAPRLWVRRLPGGHWIPRERPDVIARCAAELVDFAEGAPESRGLRRARAGGAEVVDSADGARAGGIEAADSADGASESRARRRARSGGAKPVDSADRAPERWARAAGTEVADSAAGAPESRGLRRARSGGAEPVDSVAGAPESRALRRAELVGSAARAPERRTARFDGYLVVITGESRFARAAAAAFAGAGAEVRGDGPDVPDVVVDSRGTARDFAARMAARGEGGQLVLHDPAEAARLRRDFPGLNVIVAGDGSPERAARRVLRAVARNRHAGI</sequence>
<evidence type="ECO:0000313" key="4">
    <source>
        <dbReference type="Proteomes" id="UP001501624"/>
    </source>
</evidence>
<evidence type="ECO:0000313" key="3">
    <source>
        <dbReference type="EMBL" id="GAA3839911.1"/>
    </source>
</evidence>
<protein>
    <recommendedName>
        <fullName evidence="2">AB hydrolase-1 domain-containing protein</fullName>
    </recommendedName>
</protein>
<comment type="caution">
    <text evidence="3">The sequence shown here is derived from an EMBL/GenBank/DDBJ whole genome shotgun (WGS) entry which is preliminary data.</text>
</comment>
<evidence type="ECO:0000256" key="1">
    <source>
        <dbReference type="SAM" id="MobiDB-lite"/>
    </source>
</evidence>
<dbReference type="Gene3D" id="3.40.50.1820">
    <property type="entry name" value="alpha/beta hydrolase"/>
    <property type="match status" value="1"/>
</dbReference>
<organism evidence="3 4">
    <name type="scientific">Amycolatopsis tucumanensis</name>
    <dbReference type="NCBI Taxonomy" id="401106"/>
    <lineage>
        <taxon>Bacteria</taxon>
        <taxon>Bacillati</taxon>
        <taxon>Actinomycetota</taxon>
        <taxon>Actinomycetes</taxon>
        <taxon>Pseudonocardiales</taxon>
        <taxon>Pseudonocardiaceae</taxon>
        <taxon>Amycolatopsis</taxon>
    </lineage>
</organism>
<dbReference type="Pfam" id="PF00561">
    <property type="entry name" value="Abhydrolase_1"/>
    <property type="match status" value="1"/>
</dbReference>
<reference evidence="4" key="1">
    <citation type="journal article" date="2019" name="Int. J. Syst. Evol. Microbiol.">
        <title>The Global Catalogue of Microorganisms (GCM) 10K type strain sequencing project: providing services to taxonomists for standard genome sequencing and annotation.</title>
        <authorList>
            <consortium name="The Broad Institute Genomics Platform"/>
            <consortium name="The Broad Institute Genome Sequencing Center for Infectious Disease"/>
            <person name="Wu L."/>
            <person name="Ma J."/>
        </authorList>
    </citation>
    <scope>NUCLEOTIDE SEQUENCE [LARGE SCALE GENOMIC DNA]</scope>
    <source>
        <strain evidence="4">JCM 17017</strain>
    </source>
</reference>
<feature type="region of interest" description="Disordered" evidence="1">
    <location>
        <begin position="311"/>
        <end position="387"/>
    </location>
</feature>
<name>A0ABP7JBX3_9PSEU</name>
<dbReference type="PANTHER" id="PTHR43329">
    <property type="entry name" value="EPOXIDE HYDROLASE"/>
    <property type="match status" value="1"/>
</dbReference>
<feature type="compositionally biased region" description="Low complexity" evidence="1">
    <location>
        <begin position="311"/>
        <end position="323"/>
    </location>
</feature>
<keyword evidence="4" id="KW-1185">Reference proteome</keyword>
<dbReference type="Proteomes" id="UP001501624">
    <property type="component" value="Unassembled WGS sequence"/>
</dbReference>
<accession>A0ABP7JBX3</accession>
<feature type="domain" description="AB hydrolase-1" evidence="2">
    <location>
        <begin position="24"/>
        <end position="263"/>
    </location>
</feature>
<gene>
    <name evidence="3" type="ORF">GCM10022380_67670</name>
</gene>